<name>A0A1R4G5A3_9MICO</name>
<evidence type="ECO:0000313" key="11">
    <source>
        <dbReference type="EMBL" id="SJM63354.1"/>
    </source>
</evidence>
<dbReference type="NCBIfam" id="TIGR00077">
    <property type="entry name" value="lspA"/>
    <property type="match status" value="1"/>
</dbReference>
<sequence>MSKQSASPARISWRHILLLAGVAALGWTADFLSKEWILANFAERESREVLGEALQFTFVRNPGAAFSFASGMTWIFTILAVAVTIGIIITARKLHSVGWALVLGGLLGGVTGNLYDRLTRWPGAFEGHVIDFIHVWGFPAIFNIADICIVVSMCGLVLLVLLNIGIDGQRHTDESEADEAETPADTAEAS</sequence>
<dbReference type="GO" id="GO:0004190">
    <property type="term" value="F:aspartic-type endopeptidase activity"/>
    <property type="evidence" value="ECO:0007669"/>
    <property type="project" value="UniProtKB-UniRule"/>
</dbReference>
<evidence type="ECO:0000256" key="5">
    <source>
        <dbReference type="ARBA" id="ARBA00022750"/>
    </source>
</evidence>
<keyword evidence="5 9" id="KW-0064">Aspartyl protease</keyword>
<keyword evidence="8 9" id="KW-0472">Membrane</keyword>
<feature type="transmembrane region" description="Helical" evidence="9">
    <location>
        <begin position="96"/>
        <end position="115"/>
    </location>
</feature>
<dbReference type="UniPathway" id="UPA00665"/>
<evidence type="ECO:0000256" key="7">
    <source>
        <dbReference type="ARBA" id="ARBA00022989"/>
    </source>
</evidence>
<protein>
    <recommendedName>
        <fullName evidence="9">Lipoprotein signal peptidase</fullName>
        <ecNumber evidence="9">3.4.23.36</ecNumber>
    </recommendedName>
    <alternativeName>
        <fullName evidence="9">Prolipoprotein signal peptidase</fullName>
    </alternativeName>
    <alternativeName>
        <fullName evidence="9">Signal peptidase II</fullName>
        <shortName evidence="9">SPase II</shortName>
    </alternativeName>
</protein>
<organism evidence="11 12">
    <name type="scientific">Agrococcus casei LMG 22410</name>
    <dbReference type="NCBI Taxonomy" id="1255656"/>
    <lineage>
        <taxon>Bacteria</taxon>
        <taxon>Bacillati</taxon>
        <taxon>Actinomycetota</taxon>
        <taxon>Actinomycetes</taxon>
        <taxon>Micrococcales</taxon>
        <taxon>Microbacteriaceae</taxon>
        <taxon>Agrococcus</taxon>
    </lineage>
</organism>
<evidence type="ECO:0000256" key="4">
    <source>
        <dbReference type="ARBA" id="ARBA00022692"/>
    </source>
</evidence>
<feature type="transmembrane region" description="Helical" evidence="9">
    <location>
        <begin position="135"/>
        <end position="162"/>
    </location>
</feature>
<dbReference type="OrthoDB" id="4308908at2"/>
<keyword evidence="12" id="KW-1185">Reference proteome</keyword>
<comment type="catalytic activity">
    <reaction evidence="9">
        <text>Release of signal peptides from bacterial membrane prolipoproteins. Hydrolyzes -Xaa-Yaa-Zaa-|-(S,diacylglyceryl)Cys-, in which Xaa is hydrophobic (preferably Leu), and Yaa (Ala or Ser) and Zaa (Gly or Ala) have small, neutral side chains.</text>
        <dbReference type="EC" id="3.4.23.36"/>
    </reaction>
</comment>
<evidence type="ECO:0000256" key="1">
    <source>
        <dbReference type="ARBA" id="ARBA00006139"/>
    </source>
</evidence>
<dbReference type="PANTHER" id="PTHR33695:SF1">
    <property type="entry name" value="LIPOPROTEIN SIGNAL PEPTIDASE"/>
    <property type="match status" value="1"/>
</dbReference>
<feature type="active site" evidence="9">
    <location>
        <position position="131"/>
    </location>
</feature>
<comment type="pathway">
    <text evidence="9">Protein modification; lipoprotein biosynthesis (signal peptide cleavage).</text>
</comment>
<comment type="function">
    <text evidence="9">This protein specifically catalyzes the removal of signal peptides from prolipoproteins.</text>
</comment>
<dbReference type="Pfam" id="PF01252">
    <property type="entry name" value="Peptidase_A8"/>
    <property type="match status" value="1"/>
</dbReference>
<dbReference type="PRINTS" id="PR00781">
    <property type="entry name" value="LIPOSIGPTASE"/>
</dbReference>
<comment type="similarity">
    <text evidence="1 9 10">Belongs to the peptidase A8 family.</text>
</comment>
<evidence type="ECO:0000256" key="2">
    <source>
        <dbReference type="ARBA" id="ARBA00022475"/>
    </source>
</evidence>
<proteinExistence type="inferred from homology"/>
<evidence type="ECO:0000256" key="10">
    <source>
        <dbReference type="RuleBase" id="RU004181"/>
    </source>
</evidence>
<keyword evidence="3 9" id="KW-0645">Protease</keyword>
<keyword evidence="2 9" id="KW-1003">Cell membrane</keyword>
<dbReference type="GeneID" id="303173325"/>
<accession>A0A1R4G5A3</accession>
<keyword evidence="4 9" id="KW-0812">Transmembrane</keyword>
<comment type="subcellular location">
    <subcellularLocation>
        <location evidence="9">Cell membrane</location>
        <topology evidence="9">Multi-pass membrane protein</topology>
    </subcellularLocation>
</comment>
<keyword evidence="6 9" id="KW-0378">Hydrolase</keyword>
<keyword evidence="7 9" id="KW-1133">Transmembrane helix</keyword>
<dbReference type="GO" id="GO:0005886">
    <property type="term" value="C:plasma membrane"/>
    <property type="evidence" value="ECO:0007669"/>
    <property type="project" value="UniProtKB-SubCell"/>
</dbReference>
<dbReference type="AlphaFoldDB" id="A0A1R4G5A3"/>
<dbReference type="RefSeq" id="WP_159456951.1">
    <property type="nucleotide sequence ID" value="NZ_FUHU01000038.1"/>
</dbReference>
<dbReference type="GO" id="GO:0006508">
    <property type="term" value="P:proteolysis"/>
    <property type="evidence" value="ECO:0007669"/>
    <property type="project" value="UniProtKB-KW"/>
</dbReference>
<feature type="transmembrane region" description="Helical" evidence="9">
    <location>
        <begin position="12"/>
        <end position="29"/>
    </location>
</feature>
<reference evidence="11 12" key="1">
    <citation type="submission" date="2017-02" db="EMBL/GenBank/DDBJ databases">
        <authorList>
            <person name="Peterson S.W."/>
        </authorList>
    </citation>
    <scope>NUCLEOTIDE SEQUENCE [LARGE SCALE GENOMIC DNA]</scope>
    <source>
        <strain evidence="11 12">LMG 22410</strain>
    </source>
</reference>
<evidence type="ECO:0000256" key="3">
    <source>
        <dbReference type="ARBA" id="ARBA00022670"/>
    </source>
</evidence>
<evidence type="ECO:0000256" key="8">
    <source>
        <dbReference type="ARBA" id="ARBA00023136"/>
    </source>
</evidence>
<gene>
    <name evidence="9" type="primary">lspA</name>
    <name evidence="11" type="ORF">CZ674_08885</name>
</gene>
<dbReference type="EC" id="3.4.23.36" evidence="9"/>
<dbReference type="InterPro" id="IPR001872">
    <property type="entry name" value="Peptidase_A8"/>
</dbReference>
<dbReference type="PANTHER" id="PTHR33695">
    <property type="entry name" value="LIPOPROTEIN SIGNAL PEPTIDASE"/>
    <property type="match status" value="1"/>
</dbReference>
<dbReference type="EMBL" id="FUHU01000038">
    <property type="protein sequence ID" value="SJM63354.1"/>
    <property type="molecule type" value="Genomic_DNA"/>
</dbReference>
<dbReference type="Proteomes" id="UP000195787">
    <property type="component" value="Unassembled WGS sequence"/>
</dbReference>
<evidence type="ECO:0000313" key="12">
    <source>
        <dbReference type="Proteomes" id="UP000195787"/>
    </source>
</evidence>
<feature type="active site" evidence="9">
    <location>
        <position position="146"/>
    </location>
</feature>
<keyword evidence="11" id="KW-0449">Lipoprotein</keyword>
<feature type="transmembrane region" description="Helical" evidence="9">
    <location>
        <begin position="64"/>
        <end position="89"/>
    </location>
</feature>
<evidence type="ECO:0000256" key="9">
    <source>
        <dbReference type="HAMAP-Rule" id="MF_00161"/>
    </source>
</evidence>
<evidence type="ECO:0000256" key="6">
    <source>
        <dbReference type="ARBA" id="ARBA00022801"/>
    </source>
</evidence>
<dbReference type="HAMAP" id="MF_00161">
    <property type="entry name" value="LspA"/>
    <property type="match status" value="1"/>
</dbReference>